<feature type="domain" description="Alanine racemase N-terminal" evidence="5">
    <location>
        <begin position="2"/>
        <end position="202"/>
    </location>
</feature>
<comment type="function">
    <text evidence="2">Pyridoxal 5'-phosphate (PLP)-binding protein, which is involved in PLP homeostasis.</text>
</comment>
<evidence type="ECO:0000256" key="1">
    <source>
        <dbReference type="ARBA" id="ARBA00022898"/>
    </source>
</evidence>
<dbReference type="Proteomes" id="UP000011134">
    <property type="component" value="Unassembled WGS sequence"/>
</dbReference>
<name>L8J8Y4_9GAMM</name>
<dbReference type="InterPro" id="IPR029066">
    <property type="entry name" value="PLP-binding_barrel"/>
</dbReference>
<dbReference type="PROSITE" id="PS01211">
    <property type="entry name" value="UPF0001"/>
    <property type="match status" value="1"/>
</dbReference>
<dbReference type="PIRSF" id="PIRSF004848">
    <property type="entry name" value="YBL036c_PLPDEIII"/>
    <property type="match status" value="1"/>
</dbReference>
<dbReference type="FunFam" id="3.20.20.10:FF:000018">
    <property type="entry name" value="Pyridoxal phosphate homeostasis protein"/>
    <property type="match status" value="1"/>
</dbReference>
<dbReference type="PATRIC" id="fig|1056511.3.peg.2600"/>
<evidence type="ECO:0000313" key="7">
    <source>
        <dbReference type="Proteomes" id="UP000011134"/>
    </source>
</evidence>
<comment type="similarity">
    <text evidence="2 4">Belongs to the pyridoxal phosphate-binding protein YggS/PROSC family.</text>
</comment>
<proteinExistence type="inferred from homology"/>
<gene>
    <name evidence="6" type="ORF">C942_01107</name>
</gene>
<dbReference type="PANTHER" id="PTHR10146">
    <property type="entry name" value="PROLINE SYNTHETASE CO-TRANSCRIBED BACTERIAL HOMOLOG PROTEIN"/>
    <property type="match status" value="1"/>
</dbReference>
<keyword evidence="1 2" id="KW-0663">Pyridoxal phosphate</keyword>
<dbReference type="CDD" id="cd06824">
    <property type="entry name" value="PLPDE_III_Yggs_like"/>
    <property type="match status" value="1"/>
</dbReference>
<evidence type="ECO:0000259" key="5">
    <source>
        <dbReference type="Pfam" id="PF01168"/>
    </source>
</evidence>
<dbReference type="AlphaFoldDB" id="L8J8Y4"/>
<comment type="cofactor">
    <cofactor evidence="3">
        <name>pyridoxal 5'-phosphate</name>
        <dbReference type="ChEBI" id="CHEBI:597326"/>
    </cofactor>
</comment>
<organism evidence="6 7">
    <name type="scientific">Photobacterium marinum</name>
    <dbReference type="NCBI Taxonomy" id="1056511"/>
    <lineage>
        <taxon>Bacteria</taxon>
        <taxon>Pseudomonadati</taxon>
        <taxon>Pseudomonadota</taxon>
        <taxon>Gammaproteobacteria</taxon>
        <taxon>Vibrionales</taxon>
        <taxon>Vibrionaceae</taxon>
        <taxon>Photobacterium</taxon>
    </lineage>
</organism>
<feature type="modified residue" description="N6-(pyridoxal phosphate)lysine" evidence="2 3">
    <location>
        <position position="8"/>
    </location>
</feature>
<dbReference type="InterPro" id="IPR011078">
    <property type="entry name" value="PyrdxlP_homeostasis"/>
</dbReference>
<dbReference type="HAMAP" id="MF_02087">
    <property type="entry name" value="PLP_homeostasis"/>
    <property type="match status" value="1"/>
</dbReference>
<dbReference type="InterPro" id="IPR001608">
    <property type="entry name" value="Ala_racemase_N"/>
</dbReference>
<dbReference type="Gene3D" id="3.20.20.10">
    <property type="entry name" value="Alanine racemase"/>
    <property type="match status" value="1"/>
</dbReference>
<evidence type="ECO:0000313" key="6">
    <source>
        <dbReference type="EMBL" id="ELR65320.1"/>
    </source>
</evidence>
<dbReference type="PANTHER" id="PTHR10146:SF14">
    <property type="entry name" value="PYRIDOXAL PHOSPHATE HOMEOSTASIS PROTEIN"/>
    <property type="match status" value="1"/>
</dbReference>
<reference evidence="6 7" key="1">
    <citation type="submission" date="2012-12" db="EMBL/GenBank/DDBJ databases">
        <title>Genome Assembly of Photobacterium sp. AK15.</title>
        <authorList>
            <person name="Khatri I."/>
            <person name="Vaidya B."/>
            <person name="Srinivas T.N.R."/>
            <person name="Subramanian S."/>
            <person name="Pinnaka A."/>
        </authorList>
    </citation>
    <scope>NUCLEOTIDE SEQUENCE [LARGE SCALE GENOMIC DNA]</scope>
    <source>
        <strain evidence="6 7">AK15</strain>
    </source>
</reference>
<protein>
    <recommendedName>
        <fullName evidence="2">Pyridoxal phosphate homeostasis protein</fullName>
        <shortName evidence="2">PLP homeostasis protein</shortName>
    </recommendedName>
</protein>
<comment type="caution">
    <text evidence="6">The sequence shown here is derived from an EMBL/GenBank/DDBJ whole genome shotgun (WGS) entry which is preliminary data.</text>
</comment>
<dbReference type="GO" id="GO:0030170">
    <property type="term" value="F:pyridoxal phosphate binding"/>
    <property type="evidence" value="ECO:0007669"/>
    <property type="project" value="UniProtKB-UniRule"/>
</dbReference>
<dbReference type="SUPFAM" id="SSF51419">
    <property type="entry name" value="PLP-binding barrel"/>
    <property type="match status" value="1"/>
</dbReference>
<sequence>MQLLAVSKTKPITAIEEAIAAGQFAFGENYVQEGVEKVQHFSSHQQADSLSWHFIGPIQSNKTRLIAEHFDWVHSIDRAKIARRLSEQRPADMPPLNVLLQINTSSEASKSGIAFEDLEALADEIAAMPNLVLRGLMSIPERADDYDSQYAAFKSLADAKEKLQAKHPQLDTLSMGMSGDMEAAIAAGSTIVRIGTAIFGARDYSNKQ</sequence>
<dbReference type="NCBIfam" id="TIGR00044">
    <property type="entry name" value="YggS family pyridoxal phosphate-dependent enzyme"/>
    <property type="match status" value="1"/>
</dbReference>
<dbReference type="Pfam" id="PF01168">
    <property type="entry name" value="Ala_racemase_N"/>
    <property type="match status" value="1"/>
</dbReference>
<evidence type="ECO:0000256" key="3">
    <source>
        <dbReference type="PIRSR" id="PIRSR004848-1"/>
    </source>
</evidence>
<dbReference type="EMBL" id="AMZO01000019">
    <property type="protein sequence ID" value="ELR65320.1"/>
    <property type="molecule type" value="Genomic_DNA"/>
</dbReference>
<accession>L8J8Y4</accession>
<keyword evidence="7" id="KW-1185">Reference proteome</keyword>
<evidence type="ECO:0000256" key="4">
    <source>
        <dbReference type="RuleBase" id="RU004514"/>
    </source>
</evidence>
<evidence type="ECO:0000256" key="2">
    <source>
        <dbReference type="HAMAP-Rule" id="MF_02087"/>
    </source>
</evidence>